<evidence type="ECO:0000259" key="8">
    <source>
        <dbReference type="Pfam" id="PF13515"/>
    </source>
</evidence>
<feature type="transmembrane region" description="Helical" evidence="7">
    <location>
        <begin position="44"/>
        <end position="63"/>
    </location>
</feature>
<reference evidence="9 10" key="1">
    <citation type="submission" date="2024-09" db="EMBL/GenBank/DDBJ databases">
        <authorList>
            <person name="Sun Q."/>
            <person name="Mori K."/>
        </authorList>
    </citation>
    <scope>NUCLEOTIDE SEQUENCE [LARGE SCALE GENOMIC DNA]</scope>
    <source>
        <strain evidence="9 10">JCM 3331</strain>
    </source>
</reference>
<dbReference type="EMBL" id="JBHMCG010000082">
    <property type="protein sequence ID" value="MFB9574270.1"/>
    <property type="molecule type" value="Genomic_DNA"/>
</dbReference>
<feature type="transmembrane region" description="Helical" evidence="7">
    <location>
        <begin position="489"/>
        <end position="507"/>
    </location>
</feature>
<evidence type="ECO:0000256" key="6">
    <source>
        <dbReference type="ARBA" id="ARBA00043993"/>
    </source>
</evidence>
<dbReference type="Proteomes" id="UP001589710">
    <property type="component" value="Unassembled WGS sequence"/>
</dbReference>
<evidence type="ECO:0000256" key="7">
    <source>
        <dbReference type="SAM" id="Phobius"/>
    </source>
</evidence>
<evidence type="ECO:0000256" key="3">
    <source>
        <dbReference type="ARBA" id="ARBA00022692"/>
    </source>
</evidence>
<feature type="transmembrane region" description="Helical" evidence="7">
    <location>
        <begin position="438"/>
        <end position="455"/>
    </location>
</feature>
<feature type="transmembrane region" description="Helical" evidence="7">
    <location>
        <begin position="146"/>
        <end position="164"/>
    </location>
</feature>
<comment type="subcellular location">
    <subcellularLocation>
        <location evidence="1">Cell membrane</location>
        <topology evidence="1">Multi-pass membrane protein</topology>
    </subcellularLocation>
</comment>
<keyword evidence="3 7" id="KW-0812">Transmembrane</keyword>
<dbReference type="RefSeq" id="WP_345510924.1">
    <property type="nucleotide sequence ID" value="NZ_BAAAXD010000009.1"/>
</dbReference>
<keyword evidence="10" id="KW-1185">Reference proteome</keyword>
<feature type="transmembrane region" description="Helical" evidence="7">
    <location>
        <begin position="120"/>
        <end position="139"/>
    </location>
</feature>
<proteinExistence type="inferred from homology"/>
<dbReference type="PANTHER" id="PTHR30509:SF9">
    <property type="entry name" value="MULTIDRUG RESISTANCE PROTEIN MDTO"/>
    <property type="match status" value="1"/>
</dbReference>
<evidence type="ECO:0000256" key="2">
    <source>
        <dbReference type="ARBA" id="ARBA00022475"/>
    </source>
</evidence>
<feature type="transmembrane region" description="Helical" evidence="7">
    <location>
        <begin position="92"/>
        <end position="114"/>
    </location>
</feature>
<evidence type="ECO:0000256" key="1">
    <source>
        <dbReference type="ARBA" id="ARBA00004651"/>
    </source>
</evidence>
<dbReference type="PANTHER" id="PTHR30509">
    <property type="entry name" value="P-HYDROXYBENZOIC ACID EFFLUX PUMP SUBUNIT-RELATED"/>
    <property type="match status" value="1"/>
</dbReference>
<evidence type="ECO:0000256" key="5">
    <source>
        <dbReference type="ARBA" id="ARBA00023136"/>
    </source>
</evidence>
<evidence type="ECO:0000313" key="10">
    <source>
        <dbReference type="Proteomes" id="UP001589710"/>
    </source>
</evidence>
<keyword evidence="2" id="KW-1003">Cell membrane</keyword>
<feature type="transmembrane region" description="Helical" evidence="7">
    <location>
        <begin position="462"/>
        <end position="483"/>
    </location>
</feature>
<sequence length="594" mass="61401">MPCSRLPPPPVTGSGWRRSVAGVARVLSPRGALALHRVDGALSFALRAALAMAVPAVPMALAGRSEQAVYAMLGSFTTTFGRNLPYAHRARVLALVAVAMTACVGCGSALAAWVHPRAGGAGAALVVAAMAAVAGVAKYACDAARLSGLGAVLLLFSFAVAANGSPAPDDILPQTALAAAGAALAWALAVSGWFVHPDRPQRLAVAAALRDLAELLEALGEGNGSGLTRHRATAATLQAYRSLGIMPPTAAERGERGGVYVRLTDLSWSLLIGSARRSPDDPAGLARHLRRQVRLLVSRRRRVPPLLPELSLASLIAQASTVPGTAGTKQDAAYPTTRRATELRAAELVTGQRPGGAGHVSVLLVPALRIVLGTGLAGGLALLLGLGHGYWAAISAAAVLHSINVRTAAQRAIQRTLGTVGGLILALGVLAMRPDPVVLVLVIVLLEFLLEYVVARNYGLGVVFLTPLALLMTDLAAPAPAGTLVQDRALSSLLGIVVGLACGLLVVHGHAAVRAERALGACTEAAEHAERALAERAEPSFPVVQTHLAAAVVELREADDAAAGELWQAEIDPTELAAAEQRAYLLLERLLRWR</sequence>
<feature type="transmembrane region" description="Helical" evidence="7">
    <location>
        <begin position="416"/>
        <end position="432"/>
    </location>
</feature>
<keyword evidence="5 7" id="KW-0472">Membrane</keyword>
<name>A0ABV5R8U7_9ACTN</name>
<feature type="domain" description="Integral membrane bound transporter" evidence="8">
    <location>
        <begin position="376"/>
        <end position="502"/>
    </location>
</feature>
<feature type="transmembrane region" description="Helical" evidence="7">
    <location>
        <begin position="176"/>
        <end position="195"/>
    </location>
</feature>
<dbReference type="InterPro" id="IPR049453">
    <property type="entry name" value="Memb_transporter_dom"/>
</dbReference>
<accession>A0ABV5R8U7</accession>
<evidence type="ECO:0000313" key="9">
    <source>
        <dbReference type="EMBL" id="MFB9574270.1"/>
    </source>
</evidence>
<organism evidence="9 10">
    <name type="scientific">Streptomyces yanii</name>
    <dbReference type="NCBI Taxonomy" id="78510"/>
    <lineage>
        <taxon>Bacteria</taxon>
        <taxon>Bacillati</taxon>
        <taxon>Actinomycetota</taxon>
        <taxon>Actinomycetes</taxon>
        <taxon>Kitasatosporales</taxon>
        <taxon>Streptomycetaceae</taxon>
        <taxon>Streptomyces</taxon>
    </lineage>
</organism>
<comment type="caution">
    <text evidence="9">The sequence shown here is derived from an EMBL/GenBank/DDBJ whole genome shotgun (WGS) entry which is preliminary data.</text>
</comment>
<comment type="similarity">
    <text evidence="6">Belongs to the YccS/YhfK family.</text>
</comment>
<keyword evidence="4 7" id="KW-1133">Transmembrane helix</keyword>
<gene>
    <name evidence="9" type="ORF">ACFFTL_18665</name>
</gene>
<feature type="transmembrane region" description="Helical" evidence="7">
    <location>
        <begin position="362"/>
        <end position="384"/>
    </location>
</feature>
<protein>
    <submittedName>
        <fullName evidence="9">FUSC family protein</fullName>
    </submittedName>
</protein>
<evidence type="ECO:0000256" key="4">
    <source>
        <dbReference type="ARBA" id="ARBA00022989"/>
    </source>
</evidence>
<dbReference type="Pfam" id="PF13515">
    <property type="entry name" value="FUSC_2"/>
    <property type="match status" value="1"/>
</dbReference>